<dbReference type="InterPro" id="IPR022155">
    <property type="entry name" value="DUF3684"/>
</dbReference>
<dbReference type="Pfam" id="PF25794">
    <property type="entry name" value="SACS"/>
    <property type="match status" value="1"/>
</dbReference>
<feature type="compositionally biased region" description="Pro residues" evidence="2">
    <location>
        <begin position="1592"/>
        <end position="1608"/>
    </location>
</feature>
<dbReference type="PANTHER" id="PTHR47839">
    <property type="entry name" value="DOMAIN PROTEIN, PUTATIVE (AFU_ORTHOLOGUE AFUA_6G04830)-RELATED"/>
    <property type="match status" value="1"/>
</dbReference>
<dbReference type="OrthoDB" id="10031156at2759"/>
<dbReference type="Pfam" id="PF12449">
    <property type="entry name" value="DUF3684"/>
    <property type="match status" value="1"/>
</dbReference>
<accession>A0A284QLQ4</accession>
<dbReference type="OMA" id="VYWWVIL"/>
<dbReference type="InterPro" id="IPR036890">
    <property type="entry name" value="HATPase_C_sf"/>
</dbReference>
<evidence type="ECO:0000259" key="3">
    <source>
        <dbReference type="Pfam" id="PF25794"/>
    </source>
</evidence>
<gene>
    <name evidence="4" type="ORF">ARMOST_00634</name>
</gene>
<reference evidence="5" key="1">
    <citation type="journal article" date="2017" name="Nat. Ecol. Evol.">
        <title>Genome expansion and lineage-specific genetic innovations in the forest pathogenic fungi Armillaria.</title>
        <authorList>
            <person name="Sipos G."/>
            <person name="Prasanna A.N."/>
            <person name="Walter M.C."/>
            <person name="O'Connor E."/>
            <person name="Balint B."/>
            <person name="Krizsan K."/>
            <person name="Kiss B."/>
            <person name="Hess J."/>
            <person name="Varga T."/>
            <person name="Slot J."/>
            <person name="Riley R."/>
            <person name="Boka B."/>
            <person name="Rigling D."/>
            <person name="Barry K."/>
            <person name="Lee J."/>
            <person name="Mihaltcheva S."/>
            <person name="LaButti K."/>
            <person name="Lipzen A."/>
            <person name="Waldron R."/>
            <person name="Moloney N.M."/>
            <person name="Sperisen C."/>
            <person name="Kredics L."/>
            <person name="Vagvoelgyi C."/>
            <person name="Patrignani A."/>
            <person name="Fitzpatrick D."/>
            <person name="Nagy I."/>
            <person name="Doyle S."/>
            <person name="Anderson J.B."/>
            <person name="Grigoriev I.V."/>
            <person name="Gueldener U."/>
            <person name="Muensterkoetter M."/>
            <person name="Nagy L.G."/>
        </authorList>
    </citation>
    <scope>NUCLEOTIDE SEQUENCE [LARGE SCALE GENOMIC DNA]</scope>
    <source>
        <strain evidence="5">C18/9</strain>
    </source>
</reference>
<proteinExistence type="predicted"/>
<evidence type="ECO:0000313" key="5">
    <source>
        <dbReference type="Proteomes" id="UP000219338"/>
    </source>
</evidence>
<dbReference type="Proteomes" id="UP000219338">
    <property type="component" value="Unassembled WGS sequence"/>
</dbReference>
<organism evidence="4 5">
    <name type="scientific">Armillaria ostoyae</name>
    <name type="common">Armillaria root rot fungus</name>
    <dbReference type="NCBI Taxonomy" id="47428"/>
    <lineage>
        <taxon>Eukaryota</taxon>
        <taxon>Fungi</taxon>
        <taxon>Dikarya</taxon>
        <taxon>Basidiomycota</taxon>
        <taxon>Agaricomycotina</taxon>
        <taxon>Agaricomycetes</taxon>
        <taxon>Agaricomycetidae</taxon>
        <taxon>Agaricales</taxon>
        <taxon>Marasmiineae</taxon>
        <taxon>Physalacriaceae</taxon>
        <taxon>Armillaria</taxon>
    </lineage>
</organism>
<dbReference type="SUPFAM" id="SSF55874">
    <property type="entry name" value="ATPase domain of HSP90 chaperone/DNA topoisomerase II/histidine kinase"/>
    <property type="match status" value="1"/>
</dbReference>
<feature type="coiled-coil region" evidence="1">
    <location>
        <begin position="1478"/>
        <end position="1508"/>
    </location>
</feature>
<feature type="domain" description="Sacsin/Nov" evidence="3">
    <location>
        <begin position="123"/>
        <end position="244"/>
    </location>
</feature>
<dbReference type="PANTHER" id="PTHR47839:SF1">
    <property type="entry name" value="DOMAIN PROTEIN, PUTATIVE (AFU_ORTHOLOGUE AFUA_6G04830)-RELATED"/>
    <property type="match status" value="1"/>
</dbReference>
<dbReference type="Gene3D" id="3.30.565.10">
    <property type="entry name" value="Histidine kinase-like ATPase, C-terminal domain"/>
    <property type="match status" value="1"/>
</dbReference>
<name>A0A284QLQ4_ARMOS</name>
<dbReference type="InterPro" id="IPR058210">
    <property type="entry name" value="SACS/Nov_dom"/>
</dbReference>
<dbReference type="EMBL" id="FUEG01000001">
    <property type="protein sequence ID" value="SJK97382.1"/>
    <property type="molecule type" value="Genomic_DNA"/>
</dbReference>
<dbReference type="NCBIfam" id="NF047352">
    <property type="entry name" value="P_loop_sacsin"/>
    <property type="match status" value="1"/>
</dbReference>
<feature type="region of interest" description="Disordered" evidence="2">
    <location>
        <begin position="1567"/>
        <end position="1614"/>
    </location>
</feature>
<keyword evidence="1" id="KW-0175">Coiled coil</keyword>
<sequence length="1822" mass="204413">MAEDWTLANYNSHAAAKLVLVMIIFECLDCAYLVVAASFVVVPAVPAGKLDVAIWRHNLHNVALRLDDVLADISPFLFVLPWPVSGTLWRVDERAYIQFLCLTLNLQWATGHDESVEVNQRALIDKVLARYSGEFTVFRELLQNSDDAQATAVEIHFQSKHFLDNLSSISNRSSSDIPLPDLSTALVHQWTFKNNGIVFRDEDWSRLKKIAEGNPDEEKIGAFGVGFYSLFSVTEEPFVTSGGQWMGFYWKDKKDQLFARRGTLPNAEQTSPWTSFDMVLREDATIPPASDFARFLASSITFMNYLSEVSVYMDDKRLVHLTKSSGADERLVIPRGLQTSSRKSIMHIKSLKSTPLHISAQVMQWVYTSSSDKPSAARSVKPQVHSGFFSSLFTNFVGSVPPPPEEPKKVIDPRQIRVTSVALSIFSADVDVRLDKKLSAELHRSTKKNPPSKLKYELIYTGKDEYDASKQSDAENEKSIFQGLRADLDGTGSARIFIGHATGQTTGLGGHMAARFIPTVERESIDLMDRAVAVWNQELLFVGGFLARVAYELELATIRSLWEGASSPSSGLAKDIKHRLTQRSLHSLKFFTFHPSTPSGEVAGRLEEAFFSCANNELFSIITTAGVRKIADARMPDAAFSGFLTQLPVIPTDVLDEARSMITSLQNRQLLKTITFDDVLKELRSRPLSETETIACLKWWSGVKLNVTDRSSIQKQLLDAAIMTTGLAGSGAERITPLNIIQTFVDPKYIPPDGPLPDHVLPYTVSKQLSSSTLKSSFPWTELTIRQWIQHVCDPKARSAPEHDITMSAPWAEHVLTVLSRSWTTILPEMKGEIVVMMKSLKCIPTSSGLRIPDEVYFPGANIFRDLPVVLLPSGSIIRGSLERVMEGLGVRRDVELQTLFNKMIKTNEWTVNDLMKHLATRNLSDDEITRLRLTAVFPKQETSESVPGAKSKRYAAKDLYEPLDVFRQLGLPVLDWGAQNKWRSSSPEGVSSCYPSNLQLMLLPAKLAFTLNLRQYPPVDVLVNICASPDEKIRTTALKYLTDNVNTKYQDFDPKKFDQVAFIPAIRDSKVCLGTPEEVFASPDWAAFGFLVTPPTLSKEVVAKLKVPQHPPSQMIISFLVKNVPQDEPQAKQWFEILAGRIADFTTFQLTTLSRTPMVPAKENSNAAVALRWVPPNQCYFRRSSGDDHYSRLFIFIDFGPAANAFLTACGTRQEPTVDEIARTMLQDPGKFYESLNNSPTNYIGELRKLAMAHQQISGDTLRKMRRAKVLLGLKRKPKEKANIDYDDFDDDGWDTLYDLKAASDIVITDDTNAHQLFSESLFTAPQEDILEGKLTLLSLRNDVHVSYKTSAAVPNSKIAAETRNLILERLPLFLHEHTHSKTKFTLAWLTSPEHFVVQMFGKLSITKKLRFGDAPTRSLDALAYAVYENNRIVLFLAGNAQVDMYYEVATSLNRLLFESPKANDALLFMTILSTPLRELKRRVDRILRQQQAERQATQEAAKARAENIALMSKQTSTLNPPHGIANSVTDEPPPQQPVSDDNSLIRTATGMPNTFQNLRRKIGSKSTITTPYPPVTEEVKPTGNHITDTGPPPIPAETRPNYPPTGKPGGASRAAITSNIDMAINACRPEKNHLLQNREQMRIVKESLNEGYCDLSGHSGTLKLVASMENVKIYLPQSTDTAHIEEFLSARHDSVARFIHVMNILAAVYKLPMENLHIFNEDEGTTVAFNRNGSIFLNLRYYLAWRRWFITRHRIRLLEGTDDEQVRRGDINPAIVSWYFTLAHEIAHNLVQPHNSEHEFYLSAICEKHLMELGNIVFKP</sequence>
<protein>
    <recommendedName>
        <fullName evidence="3">Sacsin/Nov domain-containing protein</fullName>
    </recommendedName>
</protein>
<keyword evidence="5" id="KW-1185">Reference proteome</keyword>
<evidence type="ECO:0000256" key="2">
    <source>
        <dbReference type="SAM" id="MobiDB-lite"/>
    </source>
</evidence>
<evidence type="ECO:0000313" key="4">
    <source>
        <dbReference type="EMBL" id="SJK97382.1"/>
    </source>
</evidence>
<evidence type="ECO:0000256" key="1">
    <source>
        <dbReference type="SAM" id="Coils"/>
    </source>
</evidence>
<dbReference type="STRING" id="47428.A0A284QLQ4"/>